<name>A0A6G5A1Z5_RHIMP</name>
<protein>
    <submittedName>
        <fullName evidence="1">Putative secreted protein</fullName>
    </submittedName>
</protein>
<evidence type="ECO:0000313" key="1">
    <source>
        <dbReference type="EMBL" id="NIE45031.1"/>
    </source>
</evidence>
<sequence>MLEILYIFIILELTILYHVYLGDCCNCNGAINNDLNGEYLRIEWKEYCKLFIGVHQCLKSMLMSIIVQATEQKWSKHTVPRFFCRFVTQQHNLLLCFSGSLVRRVHMQISQNKRVNSAFRS</sequence>
<accession>A0A6G5A1Z5</accession>
<dbReference type="EMBL" id="GIKN01002758">
    <property type="protein sequence ID" value="NIE45031.1"/>
    <property type="molecule type" value="Transcribed_RNA"/>
</dbReference>
<dbReference type="AlphaFoldDB" id="A0A6G5A1Z5"/>
<proteinExistence type="predicted"/>
<organism evidence="1">
    <name type="scientific">Rhipicephalus microplus</name>
    <name type="common">Cattle tick</name>
    <name type="synonym">Boophilus microplus</name>
    <dbReference type="NCBI Taxonomy" id="6941"/>
    <lineage>
        <taxon>Eukaryota</taxon>
        <taxon>Metazoa</taxon>
        <taxon>Ecdysozoa</taxon>
        <taxon>Arthropoda</taxon>
        <taxon>Chelicerata</taxon>
        <taxon>Arachnida</taxon>
        <taxon>Acari</taxon>
        <taxon>Parasitiformes</taxon>
        <taxon>Ixodida</taxon>
        <taxon>Ixodoidea</taxon>
        <taxon>Ixodidae</taxon>
        <taxon>Rhipicephalinae</taxon>
        <taxon>Rhipicephalus</taxon>
        <taxon>Boophilus</taxon>
    </lineage>
</organism>
<reference evidence="1" key="1">
    <citation type="submission" date="2020-03" db="EMBL/GenBank/DDBJ databases">
        <title>A transcriptome and proteome of the tick Rhipicephalus microplus shaped by the genetic composition of its hosts and developmental stage.</title>
        <authorList>
            <person name="Garcia G.R."/>
            <person name="Ribeiro J.M.C."/>
            <person name="Maruyama S.R."/>
            <person name="Gardinasse L.G."/>
            <person name="Nelson K."/>
            <person name="Ferreira B.R."/>
            <person name="Andrade T.G."/>
            <person name="Santos I.K.F.M."/>
        </authorList>
    </citation>
    <scope>NUCLEOTIDE SEQUENCE</scope>
    <source>
        <strain evidence="1">NSGR</strain>
        <tissue evidence="1">Salivary glands</tissue>
    </source>
</reference>